<keyword evidence="4" id="KW-1185">Reference proteome</keyword>
<proteinExistence type="predicted"/>
<evidence type="ECO:0000313" key="3">
    <source>
        <dbReference type="EMBL" id="PLT97652.1"/>
    </source>
</evidence>
<dbReference type="RefSeq" id="WP_146260562.1">
    <property type="nucleotide sequence ID" value="NZ_NBUC01000128.1"/>
</dbReference>
<evidence type="ECO:0000259" key="2">
    <source>
        <dbReference type="Pfam" id="PF08364"/>
    </source>
</evidence>
<sequence length="83" mass="8969">MTDNKDDKTISVAGKKTLTLKPSGVTQGTVRQDMGRGRTKAVVVETKRTRSPLKHKDERPITPVAAAPAAARPAEQRPMPPQP</sequence>
<dbReference type="EMBL" id="NBUC01000128">
    <property type="protein sequence ID" value="PLT97652.1"/>
    <property type="molecule type" value="Genomic_DNA"/>
</dbReference>
<feature type="compositionally biased region" description="Low complexity" evidence="1">
    <location>
        <begin position="63"/>
        <end position="77"/>
    </location>
</feature>
<evidence type="ECO:0000256" key="1">
    <source>
        <dbReference type="SAM" id="MobiDB-lite"/>
    </source>
</evidence>
<feature type="region of interest" description="Disordered" evidence="1">
    <location>
        <begin position="45"/>
        <end position="83"/>
    </location>
</feature>
<reference evidence="3 4" key="1">
    <citation type="journal article" date="2018" name="FEMS Microbiol. Ecol.">
        <title>Co-invading symbiotic mutualists of Medicago polymorpha retain high ancestral diversity and contain diverse accessory genomes.</title>
        <authorList>
            <person name="Porter S.S."/>
            <person name="Faber-Hammond J.J."/>
            <person name="Friesen M.L."/>
        </authorList>
    </citation>
    <scope>NUCLEOTIDE SEQUENCE [LARGE SCALE GENOMIC DNA]</scope>
    <source>
        <strain evidence="3 4">Str16</strain>
    </source>
</reference>
<feature type="non-terminal residue" evidence="3">
    <location>
        <position position="83"/>
    </location>
</feature>
<gene>
    <name evidence="3" type="ORF">BMJ33_26090</name>
</gene>
<comment type="caution">
    <text evidence="3">The sequence shown here is derived from an EMBL/GenBank/DDBJ whole genome shotgun (WGS) entry which is preliminary data.</text>
</comment>
<organism evidence="3 4">
    <name type="scientific">Sinorhizobium medicae</name>
    <dbReference type="NCBI Taxonomy" id="110321"/>
    <lineage>
        <taxon>Bacteria</taxon>
        <taxon>Pseudomonadati</taxon>
        <taxon>Pseudomonadota</taxon>
        <taxon>Alphaproteobacteria</taxon>
        <taxon>Hyphomicrobiales</taxon>
        <taxon>Rhizobiaceae</taxon>
        <taxon>Sinorhizobium/Ensifer group</taxon>
        <taxon>Sinorhizobium</taxon>
    </lineage>
</organism>
<name>A0ABX4TGM8_9HYPH</name>
<feature type="domain" description="Initiation factor 2 associated" evidence="2">
    <location>
        <begin position="15"/>
        <end position="51"/>
    </location>
</feature>
<dbReference type="Pfam" id="PF08364">
    <property type="entry name" value="IF2_assoc"/>
    <property type="match status" value="1"/>
</dbReference>
<protein>
    <recommendedName>
        <fullName evidence="2">Initiation factor 2 associated domain-containing protein</fullName>
    </recommendedName>
</protein>
<evidence type="ECO:0000313" key="4">
    <source>
        <dbReference type="Proteomes" id="UP001190825"/>
    </source>
</evidence>
<dbReference type="InterPro" id="IPR013575">
    <property type="entry name" value="IF2_assoc_dom_bac"/>
</dbReference>
<accession>A0ABX4TGM8</accession>
<dbReference type="Proteomes" id="UP001190825">
    <property type="component" value="Unassembled WGS sequence"/>
</dbReference>